<sequence length="152" mass="16457">MASDNKVATIVEENGRGSEQRTHTTRNKSKGSSTDALETQIVGLEEAISGIESTLSDVANHIDCIEANYADVRTEWASYKTSPTVGHTTTSSTTTLIAIQVPKPTTYNGTRNAIEVENFIFGLEQYFEAKGARDDATKIANAPTFLRDAAQL</sequence>
<feature type="region of interest" description="Disordered" evidence="1">
    <location>
        <begin position="1"/>
        <end position="36"/>
    </location>
</feature>
<proteinExistence type="predicted"/>
<feature type="compositionally biased region" description="Basic and acidic residues" evidence="1">
    <location>
        <begin position="13"/>
        <end position="22"/>
    </location>
</feature>
<protein>
    <submittedName>
        <fullName evidence="2">Uncharacterized protein</fullName>
    </submittedName>
</protein>
<name>A0AAD9XAF2_9ROSI</name>
<evidence type="ECO:0000313" key="2">
    <source>
        <dbReference type="EMBL" id="KAK2655891.1"/>
    </source>
</evidence>
<keyword evidence="3" id="KW-1185">Reference proteome</keyword>
<dbReference type="Proteomes" id="UP001280121">
    <property type="component" value="Unassembled WGS sequence"/>
</dbReference>
<gene>
    <name evidence="2" type="ORF">Ddye_008943</name>
</gene>
<accession>A0AAD9XAF2</accession>
<reference evidence="2" key="1">
    <citation type="journal article" date="2023" name="Plant J.">
        <title>Genome sequences and population genomics provide insights into the demographic history, inbreeding, and mutation load of two 'living fossil' tree species of Dipteronia.</title>
        <authorList>
            <person name="Feng Y."/>
            <person name="Comes H.P."/>
            <person name="Chen J."/>
            <person name="Zhu S."/>
            <person name="Lu R."/>
            <person name="Zhang X."/>
            <person name="Li P."/>
            <person name="Qiu J."/>
            <person name="Olsen K.M."/>
            <person name="Qiu Y."/>
        </authorList>
    </citation>
    <scope>NUCLEOTIDE SEQUENCE</scope>
    <source>
        <strain evidence="2">KIB01</strain>
    </source>
</reference>
<evidence type="ECO:0000256" key="1">
    <source>
        <dbReference type="SAM" id="MobiDB-lite"/>
    </source>
</evidence>
<dbReference type="EMBL" id="JANJYI010000003">
    <property type="protein sequence ID" value="KAK2655891.1"/>
    <property type="molecule type" value="Genomic_DNA"/>
</dbReference>
<organism evidence="2 3">
    <name type="scientific">Dipteronia dyeriana</name>
    <dbReference type="NCBI Taxonomy" id="168575"/>
    <lineage>
        <taxon>Eukaryota</taxon>
        <taxon>Viridiplantae</taxon>
        <taxon>Streptophyta</taxon>
        <taxon>Embryophyta</taxon>
        <taxon>Tracheophyta</taxon>
        <taxon>Spermatophyta</taxon>
        <taxon>Magnoliopsida</taxon>
        <taxon>eudicotyledons</taxon>
        <taxon>Gunneridae</taxon>
        <taxon>Pentapetalae</taxon>
        <taxon>rosids</taxon>
        <taxon>malvids</taxon>
        <taxon>Sapindales</taxon>
        <taxon>Sapindaceae</taxon>
        <taxon>Hippocastanoideae</taxon>
        <taxon>Acereae</taxon>
        <taxon>Dipteronia</taxon>
    </lineage>
</organism>
<dbReference type="AlphaFoldDB" id="A0AAD9XAF2"/>
<comment type="caution">
    <text evidence="2">The sequence shown here is derived from an EMBL/GenBank/DDBJ whole genome shotgun (WGS) entry which is preliminary data.</text>
</comment>
<evidence type="ECO:0000313" key="3">
    <source>
        <dbReference type="Proteomes" id="UP001280121"/>
    </source>
</evidence>